<keyword evidence="1" id="KW-0472">Membrane</keyword>
<keyword evidence="1" id="KW-0812">Transmembrane</keyword>
<dbReference type="EMBL" id="VYQF01000004">
    <property type="protein sequence ID" value="KAA9038133.1"/>
    <property type="molecule type" value="Genomic_DNA"/>
</dbReference>
<dbReference type="GO" id="GO:0005886">
    <property type="term" value="C:plasma membrane"/>
    <property type="evidence" value="ECO:0007669"/>
    <property type="project" value="TreeGrafter"/>
</dbReference>
<keyword evidence="4" id="KW-1185">Reference proteome</keyword>
<dbReference type="PANTHER" id="PTHR30336:SF20">
    <property type="entry name" value="DUF218 DOMAIN-CONTAINING PROTEIN"/>
    <property type="match status" value="1"/>
</dbReference>
<evidence type="ECO:0000256" key="1">
    <source>
        <dbReference type="SAM" id="Phobius"/>
    </source>
</evidence>
<dbReference type="Proteomes" id="UP000326903">
    <property type="component" value="Unassembled WGS sequence"/>
</dbReference>
<name>A0A5J5IEU3_9BACT</name>
<dbReference type="InterPro" id="IPR003848">
    <property type="entry name" value="DUF218"/>
</dbReference>
<evidence type="ECO:0000259" key="2">
    <source>
        <dbReference type="Pfam" id="PF02698"/>
    </source>
</evidence>
<dbReference type="AlphaFoldDB" id="A0A5J5IEU3"/>
<accession>A0A5J5IEU3</accession>
<dbReference type="InterPro" id="IPR051599">
    <property type="entry name" value="Cell_Envelope_Assoc"/>
</dbReference>
<gene>
    <name evidence="3" type="ORF">FW778_15385</name>
</gene>
<sequence>MRQLASSVLSFFLSPFNWIIILVIAGFLFRRASLKKICRIMALCIFLLFSNKWLLDWYAKQWQPLPASIDKNITYSCGIVPGGFGSPAPDGSGYFNATADRFIQAEKLYKLGVIKHILISGGNGKTDDKSFREGRWAKGELVIMGIPDSVIFVEDRSNDTFDNAVYAKQILDSLQINPPYLLITSASHMPRASLIFKNAGITTVAYPCNYVDGRSRFSLSSIIPQPSVLLGWDVYLKEAAAYVWYKLK</sequence>
<evidence type="ECO:0000313" key="4">
    <source>
        <dbReference type="Proteomes" id="UP000326903"/>
    </source>
</evidence>
<feature type="domain" description="DUF218" evidence="2">
    <location>
        <begin position="80"/>
        <end position="239"/>
    </location>
</feature>
<evidence type="ECO:0000313" key="3">
    <source>
        <dbReference type="EMBL" id="KAA9038133.1"/>
    </source>
</evidence>
<dbReference type="InterPro" id="IPR014729">
    <property type="entry name" value="Rossmann-like_a/b/a_fold"/>
</dbReference>
<proteinExistence type="predicted"/>
<feature type="transmembrane region" description="Helical" evidence="1">
    <location>
        <begin position="6"/>
        <end position="28"/>
    </location>
</feature>
<dbReference type="CDD" id="cd06259">
    <property type="entry name" value="YdcF-like"/>
    <property type="match status" value="1"/>
</dbReference>
<organism evidence="3 4">
    <name type="scientific">Ginsengibacter hankyongi</name>
    <dbReference type="NCBI Taxonomy" id="2607284"/>
    <lineage>
        <taxon>Bacteria</taxon>
        <taxon>Pseudomonadati</taxon>
        <taxon>Bacteroidota</taxon>
        <taxon>Chitinophagia</taxon>
        <taxon>Chitinophagales</taxon>
        <taxon>Chitinophagaceae</taxon>
        <taxon>Ginsengibacter</taxon>
    </lineage>
</organism>
<dbReference type="PANTHER" id="PTHR30336">
    <property type="entry name" value="INNER MEMBRANE PROTEIN, PROBABLE PERMEASE"/>
    <property type="match status" value="1"/>
</dbReference>
<keyword evidence="1" id="KW-1133">Transmembrane helix</keyword>
<protein>
    <submittedName>
        <fullName evidence="3">YdcF family protein</fullName>
    </submittedName>
</protein>
<comment type="caution">
    <text evidence="3">The sequence shown here is derived from an EMBL/GenBank/DDBJ whole genome shotgun (WGS) entry which is preliminary data.</text>
</comment>
<dbReference type="Gene3D" id="3.40.50.620">
    <property type="entry name" value="HUPs"/>
    <property type="match status" value="1"/>
</dbReference>
<dbReference type="Pfam" id="PF02698">
    <property type="entry name" value="DUF218"/>
    <property type="match status" value="1"/>
</dbReference>
<reference evidence="3 4" key="1">
    <citation type="submission" date="2019-09" db="EMBL/GenBank/DDBJ databases">
        <title>Draft genome sequence of Ginsengibacter sp. BR5-29.</title>
        <authorList>
            <person name="Im W.-T."/>
        </authorList>
    </citation>
    <scope>NUCLEOTIDE SEQUENCE [LARGE SCALE GENOMIC DNA]</scope>
    <source>
        <strain evidence="3 4">BR5-29</strain>
    </source>
</reference>